<gene>
    <name evidence="1" type="ORF">METZ01_LOCUS151491</name>
</gene>
<protein>
    <submittedName>
        <fullName evidence="1">Uncharacterized protein</fullName>
    </submittedName>
</protein>
<evidence type="ECO:0000313" key="1">
    <source>
        <dbReference type="EMBL" id="SVA98637.1"/>
    </source>
</evidence>
<proteinExistence type="predicted"/>
<organism evidence="1">
    <name type="scientific">marine metagenome</name>
    <dbReference type="NCBI Taxonomy" id="408172"/>
    <lineage>
        <taxon>unclassified sequences</taxon>
        <taxon>metagenomes</taxon>
        <taxon>ecological metagenomes</taxon>
    </lineage>
</organism>
<sequence length="53" mass="5998">MYQLINRLPFFYGWTILFAAGSSMVVRNATASCDLDSQGHPYTTTNTFSGMWQ</sequence>
<reference evidence="1" key="1">
    <citation type="submission" date="2018-05" db="EMBL/GenBank/DDBJ databases">
        <authorList>
            <person name="Lanie J.A."/>
            <person name="Ng W.-L."/>
            <person name="Kazmierczak K.M."/>
            <person name="Andrzejewski T.M."/>
            <person name="Davidsen T.M."/>
            <person name="Wayne K.J."/>
            <person name="Tettelin H."/>
            <person name="Glass J.I."/>
            <person name="Rusch D."/>
            <person name="Podicherti R."/>
            <person name="Tsui H.-C.T."/>
            <person name="Winkler M.E."/>
        </authorList>
    </citation>
    <scope>NUCLEOTIDE SEQUENCE</scope>
</reference>
<accession>A0A382ACC0</accession>
<name>A0A382ACC0_9ZZZZ</name>
<dbReference type="AlphaFoldDB" id="A0A382ACC0"/>
<dbReference type="EMBL" id="UINC01024627">
    <property type="protein sequence ID" value="SVA98637.1"/>
    <property type="molecule type" value="Genomic_DNA"/>
</dbReference>